<dbReference type="SUPFAM" id="SSF51445">
    <property type="entry name" value="(Trans)glycosidases"/>
    <property type="match status" value="1"/>
</dbReference>
<evidence type="ECO:0000259" key="2">
    <source>
        <dbReference type="Pfam" id="PF16862"/>
    </source>
</evidence>
<protein>
    <submittedName>
        <fullName evidence="3">Beta-glucuronidase</fullName>
    </submittedName>
</protein>
<dbReference type="Proteomes" id="UP000092993">
    <property type="component" value="Unassembled WGS sequence"/>
</dbReference>
<dbReference type="OMA" id="LIMFETN"/>
<keyword evidence="1" id="KW-0472">Membrane</keyword>
<dbReference type="InterPro" id="IPR017853">
    <property type="entry name" value="GH"/>
</dbReference>
<proteinExistence type="predicted"/>
<dbReference type="AlphaFoldDB" id="A0A1C7MDJ2"/>
<dbReference type="InterPro" id="IPR013780">
    <property type="entry name" value="Glyco_hydro_b"/>
</dbReference>
<sequence length="562" mass="59678">MIGLNGSFIFPPFLNLMALIAERAGRVHIRVGGNTQETATLVDSLADGKAIEKQHVDLNTPTQTPTLLYTPEILYLFANISALVNAKWYLGIPLNDTANLRLAIAEYGDRILGDNLLGLQVGNEPDLYQRHGHRPLGYDAQSYFGEFGTVVAALQADTSVSVINNLIGPSIATGDWHPEDVWNTGFIPAYTNNLAALSVEHYPDDNCAAIYQGFGTPKDPQTEFAAYLDHSAGMKTIQLYLNTSMIAVAAGKQLIMFETNTASCGGFPGISPSFGAALWVLDYGLQMAYSNFSHALLHVGGQDVYYNPFTPPPTNQSLYRQWTIGPIFYSVLAVSEALGSSNNSQIIDLNANGGDLHTPGYAIYENGNLARLALFNYMTDPSGANDYTATISVGGGQTGLPNGTPAQIQVKYLVAPSVSEKFNISWGGQSFGGQLESDGRLQGNLTIETVTCDQTANTCQVKVPAPGFALVFMSSGAFDESTPSATATFATTAWTKTMHTATMDPAALATSNGHMGMGGKLGSTSKGSNGAMKAAGVYPSMVALMGMVACAGMMMGTLVRQL</sequence>
<organism evidence="3 4">
    <name type="scientific">Grifola frondosa</name>
    <name type="common">Maitake</name>
    <name type="synonym">Polyporus frondosus</name>
    <dbReference type="NCBI Taxonomy" id="5627"/>
    <lineage>
        <taxon>Eukaryota</taxon>
        <taxon>Fungi</taxon>
        <taxon>Dikarya</taxon>
        <taxon>Basidiomycota</taxon>
        <taxon>Agaricomycotina</taxon>
        <taxon>Agaricomycetes</taxon>
        <taxon>Polyporales</taxon>
        <taxon>Grifolaceae</taxon>
        <taxon>Grifola</taxon>
    </lineage>
</organism>
<comment type="caution">
    <text evidence="3">The sequence shown here is derived from an EMBL/GenBank/DDBJ whole genome shotgun (WGS) entry which is preliminary data.</text>
</comment>
<dbReference type="Gene3D" id="2.60.40.1180">
    <property type="entry name" value="Golgi alpha-mannosidase II"/>
    <property type="match status" value="1"/>
</dbReference>
<name>A0A1C7MDJ2_GRIFR</name>
<feature type="domain" description="Beta-glucuronidase C-terminal" evidence="2">
    <location>
        <begin position="360"/>
        <end position="470"/>
    </location>
</feature>
<dbReference type="OrthoDB" id="2796951at2759"/>
<dbReference type="PANTHER" id="PTHR36183:SF2">
    <property type="entry name" value="BETA-GLUCURONIDASE C-TERMINAL DOMAIN-CONTAINING PROTEIN"/>
    <property type="match status" value="1"/>
</dbReference>
<dbReference type="Gene3D" id="3.20.20.80">
    <property type="entry name" value="Glycosidases"/>
    <property type="match status" value="1"/>
</dbReference>
<dbReference type="InterPro" id="IPR052974">
    <property type="entry name" value="GH79_Enzymes"/>
</dbReference>
<accession>A0A1C7MDJ2</accession>
<gene>
    <name evidence="3" type="ORF">A0H81_05582</name>
</gene>
<evidence type="ECO:0000313" key="4">
    <source>
        <dbReference type="Proteomes" id="UP000092993"/>
    </source>
</evidence>
<dbReference type="STRING" id="5627.A0A1C7MDJ2"/>
<keyword evidence="1" id="KW-0812">Transmembrane</keyword>
<evidence type="ECO:0000313" key="3">
    <source>
        <dbReference type="EMBL" id="OBZ74677.1"/>
    </source>
</evidence>
<keyword evidence="4" id="KW-1185">Reference proteome</keyword>
<dbReference type="EMBL" id="LUGG01000005">
    <property type="protein sequence ID" value="OBZ74677.1"/>
    <property type="molecule type" value="Genomic_DNA"/>
</dbReference>
<reference evidence="3 4" key="1">
    <citation type="submission" date="2016-03" db="EMBL/GenBank/DDBJ databases">
        <title>Whole genome sequencing of Grifola frondosa 9006-11.</title>
        <authorList>
            <person name="Min B."/>
            <person name="Park H."/>
            <person name="Kim J.-G."/>
            <person name="Cho H."/>
            <person name="Oh Y.-L."/>
            <person name="Kong W.-S."/>
            <person name="Choi I.-G."/>
        </authorList>
    </citation>
    <scope>NUCLEOTIDE SEQUENCE [LARGE SCALE GENOMIC DNA]</scope>
    <source>
        <strain evidence="3 4">9006-11</strain>
    </source>
</reference>
<evidence type="ECO:0000256" key="1">
    <source>
        <dbReference type="SAM" id="Phobius"/>
    </source>
</evidence>
<keyword evidence="1" id="KW-1133">Transmembrane helix</keyword>
<dbReference type="PANTHER" id="PTHR36183">
    <property type="entry name" value="BETA-GLUCURONIDASE"/>
    <property type="match status" value="1"/>
</dbReference>
<dbReference type="Pfam" id="PF16862">
    <property type="entry name" value="Glyco_hydro_79C"/>
    <property type="match status" value="1"/>
</dbReference>
<dbReference type="InterPro" id="IPR031728">
    <property type="entry name" value="GlcAase_C"/>
</dbReference>
<feature type="transmembrane region" description="Helical" evidence="1">
    <location>
        <begin position="537"/>
        <end position="559"/>
    </location>
</feature>